<keyword evidence="5" id="KW-0732">Signal</keyword>
<keyword evidence="3" id="KW-1003">Cell membrane</keyword>
<dbReference type="PANTHER" id="PTHR47737">
    <property type="entry name" value="GLYCINE BETAINE/PROLINE BETAINE TRANSPORT SYSTEM PERMEASE PROTEIN PROW"/>
    <property type="match status" value="1"/>
</dbReference>
<evidence type="ECO:0000256" key="1">
    <source>
        <dbReference type="ARBA" id="ARBA00004236"/>
    </source>
</evidence>
<dbReference type="GO" id="GO:0031460">
    <property type="term" value="P:glycine betaine transport"/>
    <property type="evidence" value="ECO:0007669"/>
    <property type="project" value="TreeGrafter"/>
</dbReference>
<dbReference type="PANTHER" id="PTHR47737:SF1">
    <property type="entry name" value="GLYCINE BETAINE_PROLINE BETAINE TRANSPORT SYSTEM PERMEASE PROTEIN PROW"/>
    <property type="match status" value="1"/>
</dbReference>
<dbReference type="Gene3D" id="3.40.190.100">
    <property type="entry name" value="Glycine betaine-binding periplasmic protein, domain 2"/>
    <property type="match status" value="1"/>
</dbReference>
<dbReference type="Pfam" id="PF04069">
    <property type="entry name" value="OpuAC"/>
    <property type="match status" value="1"/>
</dbReference>
<dbReference type="InterPro" id="IPR007210">
    <property type="entry name" value="ABC_Gly_betaine_transp_sub-bd"/>
</dbReference>
<proteinExistence type="predicted"/>
<feature type="chain" id="PRO_5039669052" evidence="5">
    <location>
        <begin position="22"/>
        <end position="305"/>
    </location>
</feature>
<dbReference type="Gene3D" id="3.40.190.10">
    <property type="entry name" value="Periplasmic binding protein-like II"/>
    <property type="match status" value="1"/>
</dbReference>
<feature type="signal peptide" evidence="5">
    <location>
        <begin position="1"/>
        <end position="21"/>
    </location>
</feature>
<feature type="domain" description="ABC-type glycine betaine transport system substrate-binding" evidence="6">
    <location>
        <begin position="43"/>
        <end position="283"/>
    </location>
</feature>
<comment type="subcellular location">
    <subcellularLocation>
        <location evidence="1">Cell membrane</location>
    </subcellularLocation>
</comment>
<dbReference type="Proteomes" id="UP000198853">
    <property type="component" value="Unassembled WGS sequence"/>
</dbReference>
<name>A0A1G8QQA5_9BACI</name>
<dbReference type="CDD" id="cd13639">
    <property type="entry name" value="PBP2_OpuAC_like"/>
    <property type="match status" value="1"/>
</dbReference>
<evidence type="ECO:0000256" key="4">
    <source>
        <dbReference type="ARBA" id="ARBA00023136"/>
    </source>
</evidence>
<dbReference type="AlphaFoldDB" id="A0A1G8QQA5"/>
<sequence length="305" mass="33973">MHLFKKGKCFLPLSLSALVLAACGDDSGAAGDESNESNGENGEIELTYVAWESEVASNNVIGLVLEEAGYDVNLNQVEQAVMWQSVAQGDADGHVAGWLPSDMATDYERYGDEVVDLGPNLEGNRTGLAVPDYMDVTSIEDIHSDNFDEIVGIDAGAGVVDSTEQAIETYDNIDIPLQTSSDAAMTAELGQAIEDEEPVVVTAWEPHWKFNTYDIRFLEDPEGIYEEEEEIRTVVREGLEEDEPEAYQILDNFYWEADDMNEVMLDISENEMEPEEAAQNWIDNNRDMVDEWLDIEETDEDSDSE</sequence>
<evidence type="ECO:0000256" key="2">
    <source>
        <dbReference type="ARBA" id="ARBA00022448"/>
    </source>
</evidence>
<dbReference type="EMBL" id="FNEN01000013">
    <property type="protein sequence ID" value="SDJ06856.1"/>
    <property type="molecule type" value="Genomic_DNA"/>
</dbReference>
<organism evidence="7 8">
    <name type="scientific">Natribacillus halophilus</name>
    <dbReference type="NCBI Taxonomy" id="549003"/>
    <lineage>
        <taxon>Bacteria</taxon>
        <taxon>Bacillati</taxon>
        <taxon>Bacillota</taxon>
        <taxon>Bacilli</taxon>
        <taxon>Bacillales</taxon>
        <taxon>Bacillaceae</taxon>
        <taxon>Natribacillus</taxon>
    </lineage>
</organism>
<evidence type="ECO:0000256" key="3">
    <source>
        <dbReference type="ARBA" id="ARBA00022475"/>
    </source>
</evidence>
<keyword evidence="2" id="KW-0813">Transport</keyword>
<keyword evidence="8" id="KW-1185">Reference proteome</keyword>
<evidence type="ECO:0000259" key="6">
    <source>
        <dbReference type="Pfam" id="PF04069"/>
    </source>
</evidence>
<keyword evidence="4" id="KW-0472">Membrane</keyword>
<protein>
    <submittedName>
        <fullName evidence="7">Glycine betaine/proline transport system substrate-binding protein</fullName>
    </submittedName>
</protein>
<dbReference type="SUPFAM" id="SSF53850">
    <property type="entry name" value="Periplasmic binding protein-like II"/>
    <property type="match status" value="1"/>
</dbReference>
<dbReference type="GO" id="GO:0015226">
    <property type="term" value="F:carnitine transmembrane transporter activity"/>
    <property type="evidence" value="ECO:0007669"/>
    <property type="project" value="TreeGrafter"/>
</dbReference>
<evidence type="ECO:0000313" key="8">
    <source>
        <dbReference type="Proteomes" id="UP000198853"/>
    </source>
</evidence>
<dbReference type="GO" id="GO:0015871">
    <property type="term" value="P:choline transport"/>
    <property type="evidence" value="ECO:0007669"/>
    <property type="project" value="TreeGrafter"/>
</dbReference>
<dbReference type="PROSITE" id="PS51257">
    <property type="entry name" value="PROKAR_LIPOPROTEIN"/>
    <property type="match status" value="1"/>
</dbReference>
<dbReference type="RefSeq" id="WP_342705730.1">
    <property type="nucleotide sequence ID" value="NZ_FNEN01000013.1"/>
</dbReference>
<reference evidence="7 8" key="1">
    <citation type="submission" date="2016-10" db="EMBL/GenBank/DDBJ databases">
        <authorList>
            <person name="de Groot N.N."/>
        </authorList>
    </citation>
    <scope>NUCLEOTIDE SEQUENCE [LARGE SCALE GENOMIC DNA]</scope>
    <source>
        <strain evidence="7 8">DSM 21771</strain>
    </source>
</reference>
<gene>
    <name evidence="7" type="ORF">SAMN04488123_11346</name>
</gene>
<dbReference type="GO" id="GO:0043190">
    <property type="term" value="C:ATP-binding cassette (ABC) transporter complex"/>
    <property type="evidence" value="ECO:0007669"/>
    <property type="project" value="InterPro"/>
</dbReference>
<evidence type="ECO:0000256" key="5">
    <source>
        <dbReference type="SAM" id="SignalP"/>
    </source>
</evidence>
<dbReference type="GO" id="GO:0005275">
    <property type="term" value="F:amine transmembrane transporter activity"/>
    <property type="evidence" value="ECO:0007669"/>
    <property type="project" value="TreeGrafter"/>
</dbReference>
<evidence type="ECO:0000313" key="7">
    <source>
        <dbReference type="EMBL" id="SDJ06856.1"/>
    </source>
</evidence>
<accession>A0A1G8QQA5</accession>